<reference evidence="5" key="2">
    <citation type="submission" date="2025-08" db="UniProtKB">
        <authorList>
            <consortium name="RefSeq"/>
        </authorList>
    </citation>
    <scope>IDENTIFICATION</scope>
</reference>
<dbReference type="SUPFAM" id="SSF48371">
    <property type="entry name" value="ARM repeat"/>
    <property type="match status" value="1"/>
</dbReference>
<evidence type="ECO:0000256" key="2">
    <source>
        <dbReference type="ARBA" id="ARBA00023306"/>
    </source>
</evidence>
<keyword evidence="2" id="KW-0131">Cell cycle</keyword>
<dbReference type="InterPro" id="IPR019156">
    <property type="entry name" value="Ataxin-10_domain"/>
</dbReference>
<reference evidence="4" key="1">
    <citation type="journal article" date="2020" name="Nat. Genet.">
        <title>Genomic diversifications of five Gossypium allopolyploid species and their impact on cotton improvement.</title>
        <authorList>
            <person name="Chen Z.J."/>
            <person name="Sreedasyam A."/>
            <person name="Ando A."/>
            <person name="Song Q."/>
            <person name="De Santiago L.M."/>
            <person name="Hulse-Kemp A.M."/>
            <person name="Ding M."/>
            <person name="Ye W."/>
            <person name="Kirkbride R.C."/>
            <person name="Jenkins J."/>
            <person name="Plott C."/>
            <person name="Lovell J."/>
            <person name="Lin Y.M."/>
            <person name="Vaughn R."/>
            <person name="Liu B."/>
            <person name="Simpson S."/>
            <person name="Scheffler B.E."/>
            <person name="Wen L."/>
            <person name="Saski C.A."/>
            <person name="Grover C.E."/>
            <person name="Hu G."/>
            <person name="Conover J.L."/>
            <person name="Carlson J.W."/>
            <person name="Shu S."/>
            <person name="Boston L.B."/>
            <person name="Williams M."/>
            <person name="Peterson D.G."/>
            <person name="McGee K."/>
            <person name="Jones D.C."/>
            <person name="Wendel J.F."/>
            <person name="Stelly D.M."/>
            <person name="Grimwood J."/>
            <person name="Schmutz J."/>
        </authorList>
    </citation>
    <scope>NUCLEOTIDE SEQUENCE [LARGE SCALE GENOMIC DNA]</scope>
    <source>
        <strain evidence="4">cv. TM-1</strain>
    </source>
</reference>
<name>A0A1U8N779_GOSHI</name>
<dbReference type="Pfam" id="PF09759">
    <property type="entry name" value="Atx10homo_assoc"/>
    <property type="match status" value="1"/>
</dbReference>
<dbReference type="InterPro" id="IPR051374">
    <property type="entry name" value="Ataxin-10/CTR86_families"/>
</dbReference>
<dbReference type="InterPro" id="IPR011989">
    <property type="entry name" value="ARM-like"/>
</dbReference>
<gene>
    <name evidence="5" type="primary">LOC107944343</name>
</gene>
<dbReference type="Gene3D" id="1.25.10.10">
    <property type="entry name" value="Leucine-rich Repeat Variant"/>
    <property type="match status" value="2"/>
</dbReference>
<dbReference type="OrthoDB" id="379794at2759"/>
<dbReference type="GeneID" id="107944343"/>
<dbReference type="GO" id="GO:0005829">
    <property type="term" value="C:cytosol"/>
    <property type="evidence" value="ECO:0000318"/>
    <property type="project" value="GO_Central"/>
</dbReference>
<dbReference type="GO" id="GO:0051301">
    <property type="term" value="P:cell division"/>
    <property type="evidence" value="ECO:0007669"/>
    <property type="project" value="UniProtKB-KW"/>
</dbReference>
<dbReference type="AlphaFoldDB" id="A0A1U8N779"/>
<sequence length="550" mass="60949">MVGESLPEFNYPKDVLQPLLSASNSSSLQQALEILIKDSRAAVGRAELASKNILPTVLKLVESLHRASSREYLMQATKLLRNLCAGEVANQNSFVEHNGIETVLTVLRSAALLSDPNFGIICLSLQVLANVSLAGAEHQQAIWLKLFPNEFFILASIRSLETSDPLCMILYTCCDGKPGLAIELCRDTGLPIVAGIIRTFASVGSREDWFKLLLSRLCLEDIHFPALFFKLCEGNASEDRGNTAFGDNVFSSEQAFLLRIISEILNERINEVRVPNETALCVLGIFKRSVSIVDFGARAKSGLPTGSTSVDVMGYSLIILRDICAQDGLGDLKKDSVDVVDLLLSNDLTNVILSLLHDLEPPAIIRKTLKDSENRELNLGSTKLCPYKGFQRDLVAIIGNCAYRRKNVQDEIRQKSGILLLLQQCVTDDDNPYLREWGIWSLRNLLEGNSENQQIVADLQLQGSVDMPELARLGLKVEVDQNTHRAKLVNIPGSYTKPIERVGPLKFMEKMSTREPQLHIQAHHTATFILSTKRPNTNTLPFGFPENVEL</sequence>
<evidence type="ECO:0000256" key="1">
    <source>
        <dbReference type="ARBA" id="ARBA00022618"/>
    </source>
</evidence>
<keyword evidence="1" id="KW-0132">Cell division</keyword>
<dbReference type="Proteomes" id="UP000818029">
    <property type="component" value="Chromosome D01"/>
</dbReference>
<dbReference type="KEGG" id="ghi:107944343"/>
<dbReference type="PANTHER" id="PTHR13255:SF0">
    <property type="entry name" value="ATAXIN-10"/>
    <property type="match status" value="1"/>
</dbReference>
<feature type="domain" description="Ataxin-10" evidence="3">
    <location>
        <begin position="390"/>
        <end position="483"/>
    </location>
</feature>
<proteinExistence type="predicted"/>
<evidence type="ECO:0000313" key="5">
    <source>
        <dbReference type="RefSeq" id="XP_016733654.1"/>
    </source>
</evidence>
<protein>
    <submittedName>
        <fullName evidence="5">Ataxin-10 isoform X1</fullName>
    </submittedName>
</protein>
<dbReference type="PaxDb" id="3635-A0A1U8N779"/>
<accession>A0A1U8N779</accession>
<keyword evidence="4" id="KW-1185">Reference proteome</keyword>
<dbReference type="STRING" id="3635.A0A1U8N779"/>
<evidence type="ECO:0000259" key="3">
    <source>
        <dbReference type="Pfam" id="PF09759"/>
    </source>
</evidence>
<dbReference type="SMR" id="A0A1U8N779"/>
<dbReference type="PANTHER" id="PTHR13255">
    <property type="entry name" value="ATAXIN-10"/>
    <property type="match status" value="1"/>
</dbReference>
<evidence type="ECO:0000313" key="4">
    <source>
        <dbReference type="Proteomes" id="UP000818029"/>
    </source>
</evidence>
<dbReference type="InterPro" id="IPR016024">
    <property type="entry name" value="ARM-type_fold"/>
</dbReference>
<dbReference type="RefSeq" id="XP_016733654.1">
    <property type="nucleotide sequence ID" value="XM_016878165.2"/>
</dbReference>
<organism evidence="4 5">
    <name type="scientific">Gossypium hirsutum</name>
    <name type="common">Upland cotton</name>
    <name type="synonym">Gossypium mexicanum</name>
    <dbReference type="NCBI Taxonomy" id="3635"/>
    <lineage>
        <taxon>Eukaryota</taxon>
        <taxon>Viridiplantae</taxon>
        <taxon>Streptophyta</taxon>
        <taxon>Embryophyta</taxon>
        <taxon>Tracheophyta</taxon>
        <taxon>Spermatophyta</taxon>
        <taxon>Magnoliopsida</taxon>
        <taxon>eudicotyledons</taxon>
        <taxon>Gunneridae</taxon>
        <taxon>Pentapetalae</taxon>
        <taxon>rosids</taxon>
        <taxon>malvids</taxon>
        <taxon>Malvales</taxon>
        <taxon>Malvaceae</taxon>
        <taxon>Malvoideae</taxon>
        <taxon>Gossypium</taxon>
    </lineage>
</organism>